<comment type="caution">
    <text evidence="1">The sequence shown here is derived from an EMBL/GenBank/DDBJ whole genome shotgun (WGS) entry which is preliminary data.</text>
</comment>
<evidence type="ECO:0000313" key="2">
    <source>
        <dbReference type="Proteomes" id="UP000252357"/>
    </source>
</evidence>
<dbReference type="RefSeq" id="WP_114403395.1">
    <property type="nucleotide sequence ID" value="NZ_QPGB01000005.1"/>
</dbReference>
<gene>
    <name evidence="1" type="ORF">DU000_10655</name>
</gene>
<dbReference type="AlphaFoldDB" id="A0A368L048"/>
<dbReference type="InterPro" id="IPR031856">
    <property type="entry name" value="YdaS_toxin-like"/>
</dbReference>
<proteinExistence type="predicted"/>
<organism evidence="1 2">
    <name type="scientific">Parvibium lacunae</name>
    <dbReference type="NCBI Taxonomy" id="1888893"/>
    <lineage>
        <taxon>Bacteria</taxon>
        <taxon>Pseudomonadati</taxon>
        <taxon>Pseudomonadota</taxon>
        <taxon>Betaproteobacteria</taxon>
        <taxon>Burkholderiales</taxon>
        <taxon>Alcaligenaceae</taxon>
        <taxon>Parvibium</taxon>
    </lineage>
</organism>
<dbReference type="GO" id="GO:0003677">
    <property type="term" value="F:DNA binding"/>
    <property type="evidence" value="ECO:0007669"/>
    <property type="project" value="InterPro"/>
</dbReference>
<evidence type="ECO:0008006" key="3">
    <source>
        <dbReference type="Google" id="ProtNLM"/>
    </source>
</evidence>
<dbReference type="InterPro" id="IPR010982">
    <property type="entry name" value="Lambda_DNA-bd_dom_sf"/>
</dbReference>
<keyword evidence="2" id="KW-1185">Reference proteome</keyword>
<protein>
    <recommendedName>
        <fullName evidence="3">Helix-turn-helix domain-containing protein</fullName>
    </recommendedName>
</protein>
<dbReference type="EMBL" id="QPGB01000005">
    <property type="protein sequence ID" value="RCS56792.1"/>
    <property type="molecule type" value="Genomic_DNA"/>
</dbReference>
<dbReference type="Proteomes" id="UP000252357">
    <property type="component" value="Unassembled WGS sequence"/>
</dbReference>
<dbReference type="OrthoDB" id="6446140at2"/>
<dbReference type="Gene3D" id="1.10.260.40">
    <property type="entry name" value="lambda repressor-like DNA-binding domains"/>
    <property type="match status" value="1"/>
</dbReference>
<reference evidence="1 2" key="1">
    <citation type="journal article" date="2018" name="Int. J. Syst. Evol. Microbiol.">
        <title>Parvibium lacunae gen. nov., sp. nov., a new member of the family Alcaligenaceae isolated from a freshwater pond.</title>
        <authorList>
            <person name="Chen W.M."/>
            <person name="Xie P.B."/>
            <person name="Hsu M.Y."/>
            <person name="Sheu S.Y."/>
        </authorList>
    </citation>
    <scope>NUCLEOTIDE SEQUENCE [LARGE SCALE GENOMIC DNA]</scope>
    <source>
        <strain evidence="1 2">KMB9</strain>
    </source>
</reference>
<name>A0A368L048_9BURK</name>
<dbReference type="SUPFAM" id="SSF47413">
    <property type="entry name" value="lambda repressor-like DNA-binding domains"/>
    <property type="match status" value="1"/>
</dbReference>
<accession>A0A368L048</accession>
<dbReference type="Pfam" id="PF15943">
    <property type="entry name" value="YdaS_toxin"/>
    <property type="match status" value="1"/>
</dbReference>
<sequence>MKLVAYLNFRGAQAQLAKDLGVSPVLIHQWAMEKRPVPIVRCLQIEQMTSGYVSRQELRPHDWQRIWPELLESQSSLAHLPSSSSTASTVITHHAIKP</sequence>
<evidence type="ECO:0000313" key="1">
    <source>
        <dbReference type="EMBL" id="RCS56792.1"/>
    </source>
</evidence>